<feature type="region of interest" description="Disordered" evidence="1">
    <location>
        <begin position="310"/>
        <end position="338"/>
    </location>
</feature>
<evidence type="ECO:0000256" key="1">
    <source>
        <dbReference type="SAM" id="MobiDB-lite"/>
    </source>
</evidence>
<dbReference type="PANTHER" id="PTHR31286">
    <property type="entry name" value="GLYCINE-RICH CELL WALL STRUCTURAL PROTEIN 1.8-LIKE"/>
    <property type="match status" value="1"/>
</dbReference>
<reference evidence="3" key="1">
    <citation type="submission" date="2023-07" db="EMBL/GenBank/DDBJ databases">
        <title>A chromosome-level genome assembly of Lolium multiflorum.</title>
        <authorList>
            <person name="Chen Y."/>
            <person name="Copetti D."/>
            <person name="Kolliker R."/>
            <person name="Studer B."/>
        </authorList>
    </citation>
    <scope>NUCLEOTIDE SEQUENCE</scope>
    <source>
        <strain evidence="3">02402/16</strain>
        <tissue evidence="3">Leaf</tissue>
    </source>
</reference>
<accession>A0AAD8SBS4</accession>
<keyword evidence="4" id="KW-1185">Reference proteome</keyword>
<dbReference type="InterPro" id="IPR040256">
    <property type="entry name" value="At4g02000-like"/>
</dbReference>
<organism evidence="3 4">
    <name type="scientific">Lolium multiflorum</name>
    <name type="common">Italian ryegrass</name>
    <name type="synonym">Lolium perenne subsp. multiflorum</name>
    <dbReference type="NCBI Taxonomy" id="4521"/>
    <lineage>
        <taxon>Eukaryota</taxon>
        <taxon>Viridiplantae</taxon>
        <taxon>Streptophyta</taxon>
        <taxon>Embryophyta</taxon>
        <taxon>Tracheophyta</taxon>
        <taxon>Spermatophyta</taxon>
        <taxon>Magnoliopsida</taxon>
        <taxon>Liliopsida</taxon>
        <taxon>Poales</taxon>
        <taxon>Poaceae</taxon>
        <taxon>BOP clade</taxon>
        <taxon>Pooideae</taxon>
        <taxon>Poodae</taxon>
        <taxon>Poeae</taxon>
        <taxon>Poeae Chloroplast Group 2 (Poeae type)</taxon>
        <taxon>Loliodinae</taxon>
        <taxon>Loliinae</taxon>
        <taxon>Lolium</taxon>
    </lineage>
</organism>
<dbReference type="AlphaFoldDB" id="A0AAD8SBS4"/>
<feature type="compositionally biased region" description="Low complexity" evidence="1">
    <location>
        <begin position="278"/>
        <end position="292"/>
    </location>
</feature>
<comment type="caution">
    <text evidence="3">The sequence shown here is derived from an EMBL/GenBank/DDBJ whole genome shotgun (WGS) entry which is preliminary data.</text>
</comment>
<dbReference type="PANTHER" id="PTHR31286:SF134">
    <property type="entry name" value="OS01G0559450 PROTEIN"/>
    <property type="match status" value="1"/>
</dbReference>
<dbReference type="Pfam" id="PF14111">
    <property type="entry name" value="DUF4283"/>
    <property type="match status" value="1"/>
</dbReference>
<dbReference type="Proteomes" id="UP001231189">
    <property type="component" value="Unassembled WGS sequence"/>
</dbReference>
<feature type="domain" description="DUF4283" evidence="2">
    <location>
        <begin position="59"/>
        <end position="137"/>
    </location>
</feature>
<dbReference type="Gene3D" id="3.60.10.10">
    <property type="entry name" value="Endonuclease/exonuclease/phosphatase"/>
    <property type="match status" value="1"/>
</dbReference>
<dbReference type="InterPro" id="IPR036691">
    <property type="entry name" value="Endo/exonu/phosph_ase_sf"/>
</dbReference>
<evidence type="ECO:0000313" key="3">
    <source>
        <dbReference type="EMBL" id="KAK1649079.1"/>
    </source>
</evidence>
<feature type="region of interest" description="Disordered" evidence="1">
    <location>
        <begin position="260"/>
        <end position="298"/>
    </location>
</feature>
<protein>
    <recommendedName>
        <fullName evidence="2">DUF4283 domain-containing protein</fullName>
    </recommendedName>
</protein>
<dbReference type="InterPro" id="IPR025558">
    <property type="entry name" value="DUF4283"/>
</dbReference>
<dbReference type="EMBL" id="JAUUTY010000004">
    <property type="protein sequence ID" value="KAK1649079.1"/>
    <property type="molecule type" value="Genomic_DNA"/>
</dbReference>
<gene>
    <name evidence="3" type="ORF">QYE76_066884</name>
</gene>
<evidence type="ECO:0000313" key="4">
    <source>
        <dbReference type="Proteomes" id="UP001231189"/>
    </source>
</evidence>
<dbReference type="SUPFAM" id="SSF56219">
    <property type="entry name" value="DNase I-like"/>
    <property type="match status" value="1"/>
</dbReference>
<sequence length="566" mass="64115">MAPAPAGPARATSRSPIQSGAEEIAAGLSARMGELLLTDKEALGLVIKGIDPSRVPRPRWAVVGKVCSPRKLVIGALERAMERAWGLHRPATFRDIGDNRFVVRFTSEGDWNHVKKNGLWQFDFNVVLLEDYDGSVRPSDMVFDSLDIWVRVLDLPMDMMNKVYGEHIGRWVGKYISTDVDADGLAWGKDLRIRVSIRVDQPLVRGVSVKESDDDVEGRWFDLKYEKVPHFYFDCGRLVHVEDRCPVEKEEVKQWGEWLRASPRKNQKPPAPARPAMSSGSYYSRSSGSDYGAWREPSVRDLPPRRRLFNEYTQSSSSRTGEDEGRGDVATSPMQSRWAKDVGRTGVRTLWSFGQGRMVLSRGAQGMRLYHRSRHGNRSGGLALWWCDGVEVSVRPWCTYYIDAKITVGSKTWRFTGVYGEPRTELRSRTWEAMRYLKRHDDLPWLCVGDFNEILKASEQLGGNQRGETQMEAFRECLADCSLTDLGYSGYDYTWDNRREGVDNIQVRLDRGTATASFLDIYPLTCVEHVITETSDHLALIIKVQEELPRRVSGGGHVASNLKRCG</sequence>
<name>A0AAD8SBS4_LOLMU</name>
<evidence type="ECO:0000259" key="2">
    <source>
        <dbReference type="Pfam" id="PF14111"/>
    </source>
</evidence>
<proteinExistence type="predicted"/>